<evidence type="ECO:0000313" key="3">
    <source>
        <dbReference type="Proteomes" id="UP000299102"/>
    </source>
</evidence>
<feature type="region of interest" description="Disordered" evidence="1">
    <location>
        <begin position="826"/>
        <end position="848"/>
    </location>
</feature>
<evidence type="ECO:0000256" key="1">
    <source>
        <dbReference type="SAM" id="MobiDB-lite"/>
    </source>
</evidence>
<feature type="compositionally biased region" description="Basic residues" evidence="1">
    <location>
        <begin position="320"/>
        <end position="335"/>
    </location>
</feature>
<evidence type="ECO:0000313" key="2">
    <source>
        <dbReference type="EMBL" id="GBP13806.1"/>
    </source>
</evidence>
<protein>
    <submittedName>
        <fullName evidence="2">Uncharacterized protein</fullName>
    </submittedName>
</protein>
<comment type="caution">
    <text evidence="2">The sequence shown here is derived from an EMBL/GenBank/DDBJ whole genome shotgun (WGS) entry which is preliminary data.</text>
</comment>
<accession>A0A4C1THX6</accession>
<reference evidence="2 3" key="1">
    <citation type="journal article" date="2019" name="Commun. Biol.">
        <title>The bagworm genome reveals a unique fibroin gene that provides high tensile strength.</title>
        <authorList>
            <person name="Kono N."/>
            <person name="Nakamura H."/>
            <person name="Ohtoshi R."/>
            <person name="Tomita M."/>
            <person name="Numata K."/>
            <person name="Arakawa K."/>
        </authorList>
    </citation>
    <scope>NUCLEOTIDE SEQUENCE [LARGE SCALE GENOMIC DNA]</scope>
</reference>
<feature type="region of interest" description="Disordered" evidence="1">
    <location>
        <begin position="176"/>
        <end position="207"/>
    </location>
</feature>
<dbReference type="EMBL" id="BGZK01000059">
    <property type="protein sequence ID" value="GBP13806.1"/>
    <property type="molecule type" value="Genomic_DNA"/>
</dbReference>
<dbReference type="AlphaFoldDB" id="A0A4C1THX6"/>
<keyword evidence="3" id="KW-1185">Reference proteome</keyword>
<dbReference type="Gene3D" id="1.10.10.60">
    <property type="entry name" value="Homeodomain-like"/>
    <property type="match status" value="1"/>
</dbReference>
<feature type="region of interest" description="Disordered" evidence="1">
    <location>
        <begin position="434"/>
        <end position="467"/>
    </location>
</feature>
<sequence length="880" mass="100126">MRSLRSMCRVSRKDRCRNSDVKQRCRLKEDVVTRVERGILRWFDHLERIRAYTMKELKGIVEYIKDRKAYGETKGRKMWVDYANSGNTTRTWQSLKETFLKRILPDIHNPYYRLTSDELRSFRAGSNLTKSNRKLEVHSSDAPEVPDHTDTTVINARPDCKRGRDRIAGRAARYGTVPTDQEEKPKKAIPNYNGEVGKATGEKPNVKNTDVRRDSVETVILDSNEPCYSSAQDIIRDLETPTEKKPVNSLLSSKSIRDVFTYSEPLTPMIQEIFNDFETDESNALHTKLSDHDNNSSLNVQDAIDHNNDSKHNESDKNKSKSLQKKNKKSHKKQKPAQNMRIVNTLEEVKSILNENRNSKESDAVAEKINDINSSNQNDGQSKNPDSLKEVNSLTVYNSQNCHNTGFTDSSIPNNQEALNINKYSKGSEILELSSESDLNKPVKNPIAKTKSKRTISNNSEEKSSRKIRKNIKNVSVDIHTENEYKNQTENNNTTLTEQEQVPEAENKKLQLNEEQDVEPVVKIINNAINANDDINNQNVNNYVSVEKPDITKISHDQTISEKPKENIHNNDSQITNPCLESASLYLGGKVEPNFTQNGIKCSLENNVVLLNSHSDSDTSNSLKISQRKRKRENSKALAKVFGFSNVWIPVAENGALPLVSGVCEFDALVLRHLVCLGPTSYFRFVMRFPFVSAIPGAGNHKTETRVVNSTMSDTNDYTESISSDSSCWTSDNEIEFVASPHKHRRSRKYLNPGSCKIVPLEHDGGLVVAYKGRVYPLIKEERSIKGRELKYMLYARNKNKDDNASYWRKKYFEEKKKAQELSSNWTTRGGADGARHALGDSLRESSRHRMSLETDTGRFHIFYPARKRQGGIRDLKAMT</sequence>
<feature type="compositionally biased region" description="Basic and acidic residues" evidence="1">
    <location>
        <begin position="834"/>
        <end position="848"/>
    </location>
</feature>
<dbReference type="Proteomes" id="UP000299102">
    <property type="component" value="Unassembled WGS sequence"/>
</dbReference>
<proteinExistence type="predicted"/>
<organism evidence="2 3">
    <name type="scientific">Eumeta variegata</name>
    <name type="common">Bagworm moth</name>
    <name type="synonym">Eumeta japonica</name>
    <dbReference type="NCBI Taxonomy" id="151549"/>
    <lineage>
        <taxon>Eukaryota</taxon>
        <taxon>Metazoa</taxon>
        <taxon>Ecdysozoa</taxon>
        <taxon>Arthropoda</taxon>
        <taxon>Hexapoda</taxon>
        <taxon>Insecta</taxon>
        <taxon>Pterygota</taxon>
        <taxon>Neoptera</taxon>
        <taxon>Endopterygota</taxon>
        <taxon>Lepidoptera</taxon>
        <taxon>Glossata</taxon>
        <taxon>Ditrysia</taxon>
        <taxon>Tineoidea</taxon>
        <taxon>Psychidae</taxon>
        <taxon>Oiketicinae</taxon>
        <taxon>Eumeta</taxon>
    </lineage>
</organism>
<dbReference type="OrthoDB" id="10257855at2759"/>
<feature type="compositionally biased region" description="Low complexity" evidence="1">
    <location>
        <begin position="488"/>
        <end position="500"/>
    </location>
</feature>
<feature type="region of interest" description="Disordered" evidence="1">
    <location>
        <begin position="287"/>
        <end position="343"/>
    </location>
</feature>
<name>A0A4C1THX6_EUMVA</name>
<feature type="region of interest" description="Disordered" evidence="1">
    <location>
        <begin position="483"/>
        <end position="505"/>
    </location>
</feature>
<feature type="compositionally biased region" description="Basic and acidic residues" evidence="1">
    <location>
        <begin position="303"/>
        <end position="319"/>
    </location>
</feature>
<gene>
    <name evidence="2" type="ORF">EVAR_8022_1</name>
</gene>